<evidence type="ECO:0000313" key="12">
    <source>
        <dbReference type="Proteomes" id="UP000267019"/>
    </source>
</evidence>
<keyword evidence="12" id="KW-1185">Reference proteome</keyword>
<dbReference type="RefSeq" id="WP_121443466.1">
    <property type="nucleotide sequence ID" value="NZ_RBIJ01000001.1"/>
</dbReference>
<organism evidence="11 12">
    <name type="scientific">Brockia lithotrophica</name>
    <dbReference type="NCBI Taxonomy" id="933949"/>
    <lineage>
        <taxon>Bacteria</taxon>
        <taxon>Bacillati</taxon>
        <taxon>Bacillota</taxon>
        <taxon>Bacilli</taxon>
        <taxon>Bacillales</taxon>
        <taxon>Bacillales Family X. Incertae Sedis</taxon>
        <taxon>Brockia</taxon>
    </lineage>
</organism>
<keyword evidence="5 10" id="KW-0472">Membrane</keyword>
<dbReference type="OrthoDB" id="9815830at2"/>
<dbReference type="PANTHER" id="PTHR28259:SF1">
    <property type="entry name" value="FLUORIDE EXPORT PROTEIN 1-RELATED"/>
    <property type="match status" value="1"/>
</dbReference>
<keyword evidence="10" id="KW-0915">Sodium</keyword>
<evidence type="ECO:0000256" key="5">
    <source>
        <dbReference type="ARBA" id="ARBA00023136"/>
    </source>
</evidence>
<dbReference type="Proteomes" id="UP000267019">
    <property type="component" value="Unassembled WGS sequence"/>
</dbReference>
<feature type="binding site" evidence="10">
    <location>
        <position position="83"/>
    </location>
    <ligand>
        <name>Na(+)</name>
        <dbReference type="ChEBI" id="CHEBI:29101"/>
        <note>structural</note>
    </ligand>
</feature>
<comment type="similarity">
    <text evidence="7 10">Belongs to the fluoride channel Fluc/FEX (TC 1.A.43) family.</text>
</comment>
<keyword evidence="4 10" id="KW-1133">Transmembrane helix</keyword>
<comment type="activity regulation">
    <text evidence="10">Na(+) is not transported, but it plays an essential structural role and its presence is essential for fluoride channel function.</text>
</comment>
<sequence length="141" mass="15209">MGSANRPRFRGRDILAVGTLGGVGSFMRWMVGVALPKAWEPAAVAFVNLAGAFGLGVLAEWVLRDRTPESARRFLWYGTGFLGGLTTFSGFSGDALQLGPRAGIGYGVFSFVAGWLALRAGRRLVARAYGQPTAERKEERR</sequence>
<keyword evidence="3 10" id="KW-0812">Transmembrane</keyword>
<accession>A0A660L3L6</accession>
<keyword evidence="2 10" id="KW-1003">Cell membrane</keyword>
<dbReference type="GO" id="GO:0005886">
    <property type="term" value="C:plasma membrane"/>
    <property type="evidence" value="ECO:0007669"/>
    <property type="project" value="UniProtKB-SubCell"/>
</dbReference>
<feature type="transmembrane region" description="Helical" evidence="10">
    <location>
        <begin position="12"/>
        <end position="31"/>
    </location>
</feature>
<evidence type="ECO:0000256" key="4">
    <source>
        <dbReference type="ARBA" id="ARBA00022989"/>
    </source>
</evidence>
<evidence type="ECO:0000256" key="7">
    <source>
        <dbReference type="ARBA" id="ARBA00035120"/>
    </source>
</evidence>
<dbReference type="GO" id="GO:0062054">
    <property type="term" value="F:fluoride channel activity"/>
    <property type="evidence" value="ECO:0007669"/>
    <property type="project" value="UniProtKB-UniRule"/>
</dbReference>
<name>A0A660L3L6_9BACL</name>
<evidence type="ECO:0000256" key="3">
    <source>
        <dbReference type="ARBA" id="ARBA00022692"/>
    </source>
</evidence>
<evidence type="ECO:0000256" key="6">
    <source>
        <dbReference type="ARBA" id="ARBA00023303"/>
    </source>
</evidence>
<comment type="catalytic activity">
    <reaction evidence="8">
        <text>fluoride(in) = fluoride(out)</text>
        <dbReference type="Rhea" id="RHEA:76159"/>
        <dbReference type="ChEBI" id="CHEBI:17051"/>
    </reaction>
    <physiologicalReaction direction="left-to-right" evidence="8">
        <dbReference type="Rhea" id="RHEA:76160"/>
    </physiologicalReaction>
</comment>
<dbReference type="HAMAP" id="MF_00454">
    <property type="entry name" value="FluC"/>
    <property type="match status" value="1"/>
</dbReference>
<comment type="subcellular location">
    <subcellularLocation>
        <location evidence="1 10">Cell membrane</location>
        <topology evidence="1 10">Multi-pass membrane protein</topology>
    </subcellularLocation>
</comment>
<evidence type="ECO:0000256" key="8">
    <source>
        <dbReference type="ARBA" id="ARBA00035585"/>
    </source>
</evidence>
<evidence type="ECO:0000256" key="1">
    <source>
        <dbReference type="ARBA" id="ARBA00004651"/>
    </source>
</evidence>
<keyword evidence="10" id="KW-0813">Transport</keyword>
<keyword evidence="10" id="KW-0479">Metal-binding</keyword>
<evidence type="ECO:0000256" key="9">
    <source>
        <dbReference type="ARBA" id="ARBA00049940"/>
    </source>
</evidence>
<reference evidence="11 12" key="1">
    <citation type="submission" date="2018-10" db="EMBL/GenBank/DDBJ databases">
        <title>Genomic Encyclopedia of Type Strains, Phase IV (KMG-IV): sequencing the most valuable type-strain genomes for metagenomic binning, comparative biology and taxonomic classification.</title>
        <authorList>
            <person name="Goeker M."/>
        </authorList>
    </citation>
    <scope>NUCLEOTIDE SEQUENCE [LARGE SCALE GENOMIC DNA]</scope>
    <source>
        <strain evidence="11 12">DSM 22653</strain>
    </source>
</reference>
<gene>
    <name evidence="10" type="primary">fluC</name>
    <name evidence="10" type="synonym">crcB</name>
    <name evidence="11" type="ORF">C7438_0170</name>
</gene>
<dbReference type="PANTHER" id="PTHR28259">
    <property type="entry name" value="FLUORIDE EXPORT PROTEIN 1-RELATED"/>
    <property type="match status" value="1"/>
</dbReference>
<evidence type="ECO:0000313" key="11">
    <source>
        <dbReference type="EMBL" id="RKQ88537.1"/>
    </source>
</evidence>
<protein>
    <recommendedName>
        <fullName evidence="10">Fluoride-specific ion channel FluC</fullName>
    </recommendedName>
</protein>
<keyword evidence="6 10" id="KW-0407">Ion channel</keyword>
<feature type="transmembrane region" description="Helical" evidence="10">
    <location>
        <begin position="43"/>
        <end position="62"/>
    </location>
</feature>
<feature type="transmembrane region" description="Helical" evidence="10">
    <location>
        <begin position="98"/>
        <end position="118"/>
    </location>
</feature>
<comment type="function">
    <text evidence="9 10">Fluoride-specific ion channel. Important for reducing fluoride concentration in the cell, thus reducing its toxicity.</text>
</comment>
<evidence type="ECO:0000256" key="2">
    <source>
        <dbReference type="ARBA" id="ARBA00022475"/>
    </source>
</evidence>
<dbReference type="GO" id="GO:0046872">
    <property type="term" value="F:metal ion binding"/>
    <property type="evidence" value="ECO:0007669"/>
    <property type="project" value="UniProtKB-KW"/>
</dbReference>
<feature type="transmembrane region" description="Helical" evidence="10">
    <location>
        <begin position="74"/>
        <end position="92"/>
    </location>
</feature>
<feature type="binding site" evidence="10">
    <location>
        <position position="86"/>
    </location>
    <ligand>
        <name>Na(+)</name>
        <dbReference type="ChEBI" id="CHEBI:29101"/>
        <note>structural</note>
    </ligand>
</feature>
<dbReference type="AlphaFoldDB" id="A0A660L3L6"/>
<evidence type="ECO:0000256" key="10">
    <source>
        <dbReference type="HAMAP-Rule" id="MF_00454"/>
    </source>
</evidence>
<comment type="caution">
    <text evidence="11">The sequence shown here is derived from an EMBL/GenBank/DDBJ whole genome shotgun (WGS) entry which is preliminary data.</text>
</comment>
<proteinExistence type="inferred from homology"/>
<dbReference type="Pfam" id="PF02537">
    <property type="entry name" value="CRCB"/>
    <property type="match status" value="1"/>
</dbReference>
<dbReference type="InterPro" id="IPR003691">
    <property type="entry name" value="FluC"/>
</dbReference>
<dbReference type="GO" id="GO:0140114">
    <property type="term" value="P:cellular detoxification of fluoride"/>
    <property type="evidence" value="ECO:0007669"/>
    <property type="project" value="UniProtKB-UniRule"/>
</dbReference>
<keyword evidence="10" id="KW-0406">Ion transport</keyword>
<dbReference type="EMBL" id="RBIJ01000001">
    <property type="protein sequence ID" value="RKQ88537.1"/>
    <property type="molecule type" value="Genomic_DNA"/>
</dbReference>